<dbReference type="Gene3D" id="2.10.310.10">
    <property type="entry name" value="Serpins superfamily"/>
    <property type="match status" value="1"/>
</dbReference>
<evidence type="ECO:0000259" key="6">
    <source>
        <dbReference type="Pfam" id="PF00079"/>
    </source>
</evidence>
<protein>
    <recommendedName>
        <fullName evidence="6">Serpin domain-containing protein</fullName>
    </recommendedName>
</protein>
<evidence type="ECO:0000313" key="8">
    <source>
        <dbReference type="Proteomes" id="UP000694393"/>
    </source>
</evidence>
<dbReference type="GO" id="GO:0004867">
    <property type="term" value="F:serine-type endopeptidase inhibitor activity"/>
    <property type="evidence" value="ECO:0007669"/>
    <property type="project" value="UniProtKB-KW"/>
</dbReference>
<dbReference type="PANTHER" id="PTHR11461">
    <property type="entry name" value="SERINE PROTEASE INHIBITOR, SERPIN"/>
    <property type="match status" value="1"/>
</dbReference>
<dbReference type="PROSITE" id="PS00284">
    <property type="entry name" value="SERPIN"/>
    <property type="match status" value="1"/>
</dbReference>
<dbReference type="Ensembl" id="ENSPCET00000011463.1">
    <property type="protein sequence ID" value="ENSPCEP00000011102.1"/>
    <property type="gene ID" value="ENSPCEG00000008776.1"/>
</dbReference>
<keyword evidence="3" id="KW-0732">Signal</keyword>
<dbReference type="InterPro" id="IPR042178">
    <property type="entry name" value="Serpin_sf_1"/>
</dbReference>
<keyword evidence="8" id="KW-1185">Reference proteome</keyword>
<evidence type="ECO:0000256" key="1">
    <source>
        <dbReference type="ARBA" id="ARBA00009500"/>
    </source>
</evidence>
<organism evidence="7 8">
    <name type="scientific">Pelusios castaneus</name>
    <name type="common">West African mud turtle</name>
    <dbReference type="NCBI Taxonomy" id="367368"/>
    <lineage>
        <taxon>Eukaryota</taxon>
        <taxon>Metazoa</taxon>
        <taxon>Chordata</taxon>
        <taxon>Craniata</taxon>
        <taxon>Vertebrata</taxon>
        <taxon>Euteleostomi</taxon>
        <taxon>Archelosauria</taxon>
        <taxon>Testudinata</taxon>
        <taxon>Testudines</taxon>
        <taxon>Pleurodira</taxon>
        <taxon>Pelomedusidae</taxon>
        <taxon>Pelusios</taxon>
    </lineage>
</organism>
<keyword evidence="5" id="KW-0325">Glycoprotein</keyword>
<dbReference type="FunFam" id="2.10.310.10:FF:000001">
    <property type="entry name" value="Serpin family A member 1"/>
    <property type="match status" value="1"/>
</dbReference>
<dbReference type="InterPro" id="IPR000215">
    <property type="entry name" value="Serpin_fam"/>
</dbReference>
<dbReference type="Gene3D" id="3.30.497.10">
    <property type="entry name" value="Antithrombin, subunit I, domain 2"/>
    <property type="match status" value="1"/>
</dbReference>
<dbReference type="InterPro" id="IPR023796">
    <property type="entry name" value="Serpin_dom"/>
</dbReference>
<dbReference type="SUPFAM" id="SSF56574">
    <property type="entry name" value="Serpins"/>
    <property type="match status" value="1"/>
</dbReference>
<name>A0A8C8RUJ1_9SAUR</name>
<evidence type="ECO:0000313" key="7">
    <source>
        <dbReference type="Ensembl" id="ENSPCEP00000011102.1"/>
    </source>
</evidence>
<dbReference type="Proteomes" id="UP000694393">
    <property type="component" value="Unplaced"/>
</dbReference>
<dbReference type="Pfam" id="PF00079">
    <property type="entry name" value="Serpin"/>
    <property type="match status" value="1"/>
</dbReference>
<evidence type="ECO:0000256" key="2">
    <source>
        <dbReference type="ARBA" id="ARBA00022690"/>
    </source>
</evidence>
<evidence type="ECO:0000256" key="3">
    <source>
        <dbReference type="ARBA" id="ARBA00022729"/>
    </source>
</evidence>
<keyword evidence="2" id="KW-0646">Protease inhibitor</keyword>
<reference evidence="7" key="2">
    <citation type="submission" date="2025-09" db="UniProtKB">
        <authorList>
            <consortium name="Ensembl"/>
        </authorList>
    </citation>
    <scope>IDENTIFICATION</scope>
</reference>
<evidence type="ECO:0000256" key="4">
    <source>
        <dbReference type="ARBA" id="ARBA00022900"/>
    </source>
</evidence>
<comment type="similarity">
    <text evidence="1">Belongs to the serpin family.</text>
</comment>
<feature type="domain" description="Serpin" evidence="6">
    <location>
        <begin position="11"/>
        <end position="124"/>
    </location>
</feature>
<accession>A0A8C8RUJ1</accession>
<reference evidence="7" key="1">
    <citation type="submission" date="2025-08" db="UniProtKB">
        <authorList>
            <consortium name="Ensembl"/>
        </authorList>
    </citation>
    <scope>IDENTIFICATION</scope>
</reference>
<keyword evidence="4" id="KW-0722">Serine protease inhibitor</keyword>
<sequence>MTRILFFSFNRKINLYLPVFSISGTYDVKELFQKMGVIDVFTDEADLSGITGKPELKVSKAVHKAVVDVHENGTEAAAVTVIEVVRITTALIPATTIKYNRPFLMTIFDKTTQHILFMGKIVNPTEK</sequence>
<dbReference type="GO" id="GO:0005615">
    <property type="term" value="C:extracellular space"/>
    <property type="evidence" value="ECO:0007669"/>
    <property type="project" value="InterPro"/>
</dbReference>
<dbReference type="InterPro" id="IPR036186">
    <property type="entry name" value="Serpin_sf"/>
</dbReference>
<evidence type="ECO:0000256" key="5">
    <source>
        <dbReference type="ARBA" id="ARBA00023180"/>
    </source>
</evidence>
<dbReference type="AlphaFoldDB" id="A0A8C8RUJ1"/>
<dbReference type="InterPro" id="IPR023795">
    <property type="entry name" value="Serpin_CS"/>
</dbReference>
<proteinExistence type="inferred from homology"/>
<dbReference type="PANTHER" id="PTHR11461:SF165">
    <property type="entry name" value="ALPHA-1-ANTITRYPSIN"/>
    <property type="match status" value="1"/>
</dbReference>